<feature type="domain" description="Transglycosylase SLT" evidence="2">
    <location>
        <begin position="75"/>
        <end position="118"/>
    </location>
</feature>
<dbReference type="Pfam" id="PF01551">
    <property type="entry name" value="Peptidase_M23"/>
    <property type="match status" value="1"/>
</dbReference>
<dbReference type="InterPro" id="IPR011055">
    <property type="entry name" value="Dup_hybrid_motif"/>
</dbReference>
<dbReference type="InterPro" id="IPR050570">
    <property type="entry name" value="Cell_wall_metabolism_enzyme"/>
</dbReference>
<feature type="region of interest" description="Disordered" evidence="1">
    <location>
        <begin position="27"/>
        <end position="46"/>
    </location>
</feature>
<dbReference type="InterPro" id="IPR002477">
    <property type="entry name" value="Peptidoglycan-bd-like"/>
</dbReference>
<evidence type="ECO:0000313" key="5">
    <source>
        <dbReference type="EMBL" id="SLM24639.1"/>
    </source>
</evidence>
<dbReference type="InterPro" id="IPR016047">
    <property type="entry name" value="M23ase_b-sheet_dom"/>
</dbReference>
<gene>
    <name evidence="5" type="ORF">SAMN04488690_2363</name>
</gene>
<dbReference type="InterPro" id="IPR036365">
    <property type="entry name" value="PGBD-like_sf"/>
</dbReference>
<accession>A0A1W1GZ47</accession>
<name>A0A1W1GZ47_9GAMM</name>
<dbReference type="SUPFAM" id="SSF53955">
    <property type="entry name" value="Lysozyme-like"/>
    <property type="match status" value="1"/>
</dbReference>
<dbReference type="RefSeq" id="WP_080149626.1">
    <property type="nucleotide sequence ID" value="NZ_FWEU01000003.1"/>
</dbReference>
<dbReference type="Proteomes" id="UP000191133">
    <property type="component" value="Unassembled WGS sequence"/>
</dbReference>
<proteinExistence type="predicted"/>
<feature type="compositionally biased region" description="Basic and acidic residues" evidence="1">
    <location>
        <begin position="27"/>
        <end position="38"/>
    </location>
</feature>
<evidence type="ECO:0000259" key="3">
    <source>
        <dbReference type="Pfam" id="PF01471"/>
    </source>
</evidence>
<dbReference type="Pfam" id="PF01464">
    <property type="entry name" value="SLT"/>
    <property type="match status" value="1"/>
</dbReference>
<dbReference type="Gene3D" id="1.10.530.10">
    <property type="match status" value="1"/>
</dbReference>
<feature type="domain" description="Peptidoglycan binding-like" evidence="3">
    <location>
        <begin position="392"/>
        <end position="452"/>
    </location>
</feature>
<protein>
    <submittedName>
        <fullName evidence="5">Putative chitinase</fullName>
    </submittedName>
</protein>
<feature type="domain" description="M23ase beta-sheet core" evidence="4">
    <location>
        <begin position="256"/>
        <end position="357"/>
    </location>
</feature>
<evidence type="ECO:0000256" key="1">
    <source>
        <dbReference type="SAM" id="MobiDB-lite"/>
    </source>
</evidence>
<dbReference type="InterPro" id="IPR023346">
    <property type="entry name" value="Lysozyme-like_dom_sf"/>
</dbReference>
<dbReference type="InterPro" id="IPR036366">
    <property type="entry name" value="PGBDSf"/>
</dbReference>
<dbReference type="EMBL" id="FWEU01000003">
    <property type="protein sequence ID" value="SLM24639.1"/>
    <property type="molecule type" value="Genomic_DNA"/>
</dbReference>
<dbReference type="PANTHER" id="PTHR21666">
    <property type="entry name" value="PEPTIDASE-RELATED"/>
    <property type="match status" value="1"/>
</dbReference>
<dbReference type="PANTHER" id="PTHR21666:SF294">
    <property type="entry name" value="PEPTIDASE M23"/>
    <property type="match status" value="1"/>
</dbReference>
<dbReference type="CDD" id="cd00442">
    <property type="entry name" value="Lyz-like"/>
    <property type="match status" value="1"/>
</dbReference>
<dbReference type="Gene3D" id="2.70.70.10">
    <property type="entry name" value="Glucose Permease (Domain IIA)"/>
    <property type="match status" value="1"/>
</dbReference>
<sequence length="574" mass="61763">MADIYQDMVQPRGAAYSSDRIKSWSHYREPIDQSDGRLHGNSRRWGDATPEVQSRVIDTLIESAREKGLTPRETAHVLAIARVESGFNPDAAAGTTSASGLGQFIDKTGNHYHLNNRNRFDVGAQSDALVDHYIDNRNLAHKRGQGEEYIYKYHHDGPTRDYGGLNLSEKNVMPYVDRYEQFVEQRLAQTHGQSHGGQTAAAVGAAAQAQAKPAAAHAEGQTRNFEQTMQVMLPPQNGVKPHVTGEFGEHRAHKPHGGTDFNYVGGQHGRNLQHPTVNAPISGTVTFVGGDYGTVKIRDAQGNSHEILHLQSTQVKEGQPIKAGEPIGTMGGRGPGGAGQYAQHVHYQLKDPHGKLVSPQDFWDQGKLKETGKGGHAHDGDHGGVLRQGAKGEEVTAMQKELNRLGVRDSHGNRLSEDGNFGANTRDALTAYQKQQGLSADGVAGPATLGKLAEGRSHAEAAPKGPQLGDKAHPDTPLHNAIRGHMPGMICNEMAAHVTAQAKAAGIDSPEKLQGVTLQDGKAFVTGTVPGFRTAVDMTQTAPSVQETSAALLAKHEPSQQHVQDEQQRVAMGR</sequence>
<feature type="region of interest" description="Disordered" evidence="1">
    <location>
        <begin position="455"/>
        <end position="474"/>
    </location>
</feature>
<dbReference type="Pfam" id="PF01471">
    <property type="entry name" value="PG_binding_1"/>
    <property type="match status" value="1"/>
</dbReference>
<dbReference type="InterPro" id="IPR008258">
    <property type="entry name" value="Transglycosylase_SLT_dom_1"/>
</dbReference>
<evidence type="ECO:0000259" key="4">
    <source>
        <dbReference type="Pfam" id="PF01551"/>
    </source>
</evidence>
<dbReference type="Gene3D" id="1.10.101.10">
    <property type="entry name" value="PGBD-like superfamily/PGBD"/>
    <property type="match status" value="1"/>
</dbReference>
<dbReference type="SUPFAM" id="SSF51261">
    <property type="entry name" value="Duplicated hybrid motif"/>
    <property type="match status" value="1"/>
</dbReference>
<dbReference type="GO" id="GO:0004222">
    <property type="term" value="F:metalloendopeptidase activity"/>
    <property type="evidence" value="ECO:0007669"/>
    <property type="project" value="TreeGrafter"/>
</dbReference>
<dbReference type="AlphaFoldDB" id="A0A1W1GZ47"/>
<dbReference type="CDD" id="cd12797">
    <property type="entry name" value="M23_peptidase"/>
    <property type="match status" value="1"/>
</dbReference>
<organism evidence="5 6">
    <name type="scientific">Stenotrophomonas indicatrix</name>
    <dbReference type="NCBI Taxonomy" id="2045451"/>
    <lineage>
        <taxon>Bacteria</taxon>
        <taxon>Pseudomonadati</taxon>
        <taxon>Pseudomonadota</taxon>
        <taxon>Gammaproteobacteria</taxon>
        <taxon>Lysobacterales</taxon>
        <taxon>Lysobacteraceae</taxon>
        <taxon>Stenotrophomonas</taxon>
    </lineage>
</organism>
<dbReference type="SUPFAM" id="SSF47090">
    <property type="entry name" value="PGBD-like"/>
    <property type="match status" value="1"/>
</dbReference>
<evidence type="ECO:0000259" key="2">
    <source>
        <dbReference type="Pfam" id="PF01464"/>
    </source>
</evidence>
<evidence type="ECO:0000313" key="6">
    <source>
        <dbReference type="Proteomes" id="UP000191133"/>
    </source>
</evidence>
<reference evidence="6" key="1">
    <citation type="submission" date="2016-10" db="EMBL/GenBank/DDBJ databases">
        <authorList>
            <person name="Varghese N."/>
        </authorList>
    </citation>
    <scope>NUCLEOTIDE SEQUENCE [LARGE SCALE GENOMIC DNA]</scope>
    <source>
        <strain evidence="6">92MFCol6.1</strain>
    </source>
</reference>